<evidence type="ECO:0000256" key="4">
    <source>
        <dbReference type="ARBA" id="ARBA00023237"/>
    </source>
</evidence>
<proteinExistence type="predicted"/>
<dbReference type="Pfam" id="PF07980">
    <property type="entry name" value="SusD_RagB"/>
    <property type="match status" value="1"/>
</dbReference>
<dbReference type="Proteomes" id="UP000727490">
    <property type="component" value="Unassembled WGS sequence"/>
</dbReference>
<evidence type="ECO:0000313" key="8">
    <source>
        <dbReference type="Proteomes" id="UP000727490"/>
    </source>
</evidence>
<evidence type="ECO:0000256" key="1">
    <source>
        <dbReference type="ARBA" id="ARBA00004442"/>
    </source>
</evidence>
<feature type="domain" description="RagB/SusD" evidence="5">
    <location>
        <begin position="333"/>
        <end position="447"/>
    </location>
</feature>
<name>A0A951MCG3_9BACT</name>
<dbReference type="RefSeq" id="WP_219287757.1">
    <property type="nucleotide sequence ID" value="NZ_RPHB01000003.1"/>
</dbReference>
<evidence type="ECO:0000256" key="2">
    <source>
        <dbReference type="ARBA" id="ARBA00022729"/>
    </source>
</evidence>
<accession>A0A951MCG3</accession>
<comment type="subcellular location">
    <subcellularLocation>
        <location evidence="1">Cell outer membrane</location>
    </subcellularLocation>
</comment>
<dbReference type="AlphaFoldDB" id="A0A951MCG3"/>
<evidence type="ECO:0000259" key="5">
    <source>
        <dbReference type="Pfam" id="PF07980"/>
    </source>
</evidence>
<dbReference type="PROSITE" id="PS51257">
    <property type="entry name" value="PROKAR_LIPOPROTEIN"/>
    <property type="match status" value="1"/>
</dbReference>
<evidence type="ECO:0000313" key="7">
    <source>
        <dbReference type="EMBL" id="MBW3467487.1"/>
    </source>
</evidence>
<keyword evidence="3" id="KW-0472">Membrane</keyword>
<organism evidence="7 8">
    <name type="scientific">Arthrospiribacter ruber</name>
    <dbReference type="NCBI Taxonomy" id="2487934"/>
    <lineage>
        <taxon>Bacteria</taxon>
        <taxon>Pseudomonadati</taxon>
        <taxon>Bacteroidota</taxon>
        <taxon>Cytophagia</taxon>
        <taxon>Cytophagales</taxon>
        <taxon>Cyclobacteriaceae</taxon>
        <taxon>Arthrospiribacter</taxon>
    </lineage>
</organism>
<dbReference type="Pfam" id="PF14322">
    <property type="entry name" value="SusD-like_3"/>
    <property type="match status" value="1"/>
</dbReference>
<dbReference type="EMBL" id="RPHB01000003">
    <property type="protein sequence ID" value="MBW3467487.1"/>
    <property type="molecule type" value="Genomic_DNA"/>
</dbReference>
<keyword evidence="4" id="KW-0998">Cell outer membrane</keyword>
<comment type="caution">
    <text evidence="7">The sequence shown here is derived from an EMBL/GenBank/DDBJ whole genome shotgun (WGS) entry which is preliminary data.</text>
</comment>
<protein>
    <submittedName>
        <fullName evidence="7">RagB/SusD family nutrient uptake outer membrane protein</fullName>
    </submittedName>
</protein>
<feature type="domain" description="SusD-like N-terminal" evidence="6">
    <location>
        <begin position="21"/>
        <end position="222"/>
    </location>
</feature>
<evidence type="ECO:0000259" key="6">
    <source>
        <dbReference type="Pfam" id="PF14322"/>
    </source>
</evidence>
<keyword evidence="2" id="KW-0732">Signal</keyword>
<dbReference type="GO" id="GO:0009279">
    <property type="term" value="C:cell outer membrane"/>
    <property type="evidence" value="ECO:0007669"/>
    <property type="project" value="UniProtKB-SubCell"/>
</dbReference>
<dbReference type="InterPro" id="IPR012944">
    <property type="entry name" value="SusD_RagB_dom"/>
</dbReference>
<sequence length="448" mass="51374">MKNTIYLLFLIGFVLVSCQDFLSEKPSLGLVVPSNLNDFEAILNNDHQIFNHTPAIGEIASGDYFIPLQHWQSLRLEWERQAYIWAEDVNQNGELPDWSRPFEQVFYANIVLDGLSDLEISSSEQERADKLKGTALFFRAFAYHQLLELFTPYTRFDGEDSDFGLPLRRSSNVTPNSDRAKVSEVKAFIKSDLSSAVELLPEIEPLKTLPSKQSARALLMRVHFMEGNYNAALELGQVIHANGLSLIDYTQLPLTTANPFGIFNDEVIFHSQLMLYEFYSSPLTFVDLNLLSLYGDNDTRKEVFFIDRGNGGLNFKAFHTGRQFWFGGIGTNEVLLMYIECLIRSGDLNTAEELMNSFLELRIRDFDGISFTGQQQALELVLSERRKELLFRGLRWMDLKRLNYEGLETTLVRDFGEITHTLSPNSQSYVFQIPPHEIDRSDMIQNPR</sequence>
<gene>
    <name evidence="7" type="ORF">EGN73_06625</name>
</gene>
<reference evidence="7 8" key="1">
    <citation type="journal article" date="2020" name="Syst. Appl. Microbiol.">
        <title>Arthrospiribacter ruber gen. nov., sp. nov., a novel bacterium isolated from Arthrospira cultures.</title>
        <authorList>
            <person name="Waleron M."/>
            <person name="Misztak A."/>
            <person name="Waleron M.M."/>
            <person name="Furmaniak M."/>
            <person name="Mrozik A."/>
            <person name="Waleron K."/>
        </authorList>
    </citation>
    <scope>NUCLEOTIDE SEQUENCE [LARGE SCALE GENOMIC DNA]</scope>
    <source>
        <strain evidence="7 8">DPMB0001</strain>
    </source>
</reference>
<keyword evidence="8" id="KW-1185">Reference proteome</keyword>
<evidence type="ECO:0000256" key="3">
    <source>
        <dbReference type="ARBA" id="ARBA00023136"/>
    </source>
</evidence>
<dbReference type="InterPro" id="IPR033985">
    <property type="entry name" value="SusD-like_N"/>
</dbReference>